<keyword evidence="1" id="KW-0812">Transmembrane</keyword>
<evidence type="ECO:0000313" key="2">
    <source>
        <dbReference type="EMBL" id="SZF05741.1"/>
    </source>
</evidence>
<dbReference type="AlphaFoldDB" id="A0A383UZI3"/>
<dbReference type="Proteomes" id="UP000275772">
    <property type="component" value="Unassembled WGS sequence"/>
</dbReference>
<sequence>MSYHMPRLFGSIGSVSGLALTTLIFQRPQSIIHLDTTVHPPLHVAQLRLAPRESESKSNKAKIIRELVSGSILGFGAGLFLRLFSRPLLIIVTLAGLGLQYAAFKGINLVPHKRLTGCIQNLGVSYFKSDTVWKASFGLTFLIAGFLKFDDYMD</sequence>
<organism evidence="2 3">
    <name type="scientific">Blumeria hordei</name>
    <name type="common">Barley powdery mildew</name>
    <name type="synonym">Blumeria graminis f. sp. hordei</name>
    <dbReference type="NCBI Taxonomy" id="2867405"/>
    <lineage>
        <taxon>Eukaryota</taxon>
        <taxon>Fungi</taxon>
        <taxon>Dikarya</taxon>
        <taxon>Ascomycota</taxon>
        <taxon>Pezizomycotina</taxon>
        <taxon>Leotiomycetes</taxon>
        <taxon>Erysiphales</taxon>
        <taxon>Erysiphaceae</taxon>
        <taxon>Blumeria</taxon>
    </lineage>
</organism>
<accession>A0A383UZI3</accession>
<evidence type="ECO:0008006" key="4">
    <source>
        <dbReference type="Google" id="ProtNLM"/>
    </source>
</evidence>
<keyword evidence="1" id="KW-0472">Membrane</keyword>
<feature type="transmembrane region" description="Helical" evidence="1">
    <location>
        <begin position="90"/>
        <end position="110"/>
    </location>
</feature>
<evidence type="ECO:0000313" key="3">
    <source>
        <dbReference type="Proteomes" id="UP000275772"/>
    </source>
</evidence>
<name>A0A383UZI3_BLUHO</name>
<dbReference type="VEuPathDB" id="FungiDB:BLGHR1_16544"/>
<protein>
    <recommendedName>
        <fullName evidence="4">FUN14 family protein</fullName>
    </recommendedName>
</protein>
<proteinExistence type="predicted"/>
<keyword evidence="1" id="KW-1133">Transmembrane helix</keyword>
<dbReference type="EMBL" id="UNSH01000084">
    <property type="protein sequence ID" value="SZF05741.1"/>
    <property type="molecule type" value="Genomic_DNA"/>
</dbReference>
<feature type="transmembrane region" description="Helical" evidence="1">
    <location>
        <begin position="67"/>
        <end position="84"/>
    </location>
</feature>
<reference evidence="2 3" key="1">
    <citation type="submission" date="2017-11" db="EMBL/GenBank/DDBJ databases">
        <authorList>
            <person name="Kracher B."/>
        </authorList>
    </citation>
    <scope>NUCLEOTIDE SEQUENCE [LARGE SCALE GENOMIC DNA]</scope>
    <source>
        <strain evidence="2 3">RACE1</strain>
    </source>
</reference>
<gene>
    <name evidence="2" type="ORF">BLGHR1_16544</name>
</gene>
<evidence type="ECO:0000256" key="1">
    <source>
        <dbReference type="SAM" id="Phobius"/>
    </source>
</evidence>